<dbReference type="GO" id="GO:0003723">
    <property type="term" value="F:RNA binding"/>
    <property type="evidence" value="ECO:0007669"/>
    <property type="project" value="InterPro"/>
</dbReference>
<gene>
    <name evidence="3" type="ORF">Taro_038340</name>
</gene>
<dbReference type="InterPro" id="IPR046848">
    <property type="entry name" value="E_motif"/>
</dbReference>
<comment type="caution">
    <text evidence="3">The sequence shown here is derived from an EMBL/GenBank/DDBJ whole genome shotgun (WGS) entry which is preliminary data.</text>
</comment>
<evidence type="ECO:0000256" key="1">
    <source>
        <dbReference type="ARBA" id="ARBA00022737"/>
    </source>
</evidence>
<dbReference type="OrthoDB" id="728902at2759"/>
<organism evidence="3 4">
    <name type="scientific">Colocasia esculenta</name>
    <name type="common">Wild taro</name>
    <name type="synonym">Arum esculentum</name>
    <dbReference type="NCBI Taxonomy" id="4460"/>
    <lineage>
        <taxon>Eukaryota</taxon>
        <taxon>Viridiplantae</taxon>
        <taxon>Streptophyta</taxon>
        <taxon>Embryophyta</taxon>
        <taxon>Tracheophyta</taxon>
        <taxon>Spermatophyta</taxon>
        <taxon>Magnoliopsida</taxon>
        <taxon>Liliopsida</taxon>
        <taxon>Araceae</taxon>
        <taxon>Aroideae</taxon>
        <taxon>Colocasieae</taxon>
        <taxon>Colocasia</taxon>
    </lineage>
</organism>
<evidence type="ECO:0000313" key="4">
    <source>
        <dbReference type="Proteomes" id="UP000652761"/>
    </source>
</evidence>
<dbReference type="Pfam" id="PF01535">
    <property type="entry name" value="PPR"/>
    <property type="match status" value="5"/>
</dbReference>
<evidence type="ECO:0008006" key="5">
    <source>
        <dbReference type="Google" id="ProtNLM"/>
    </source>
</evidence>
<dbReference type="Pfam" id="PF13041">
    <property type="entry name" value="PPR_2"/>
    <property type="match status" value="2"/>
</dbReference>
<feature type="repeat" description="PPR" evidence="2">
    <location>
        <begin position="490"/>
        <end position="524"/>
    </location>
</feature>
<dbReference type="Pfam" id="PF20431">
    <property type="entry name" value="E_motif"/>
    <property type="match status" value="1"/>
</dbReference>
<dbReference type="GO" id="GO:0099402">
    <property type="term" value="P:plant organ development"/>
    <property type="evidence" value="ECO:0007669"/>
    <property type="project" value="UniProtKB-ARBA"/>
</dbReference>
<proteinExistence type="predicted"/>
<evidence type="ECO:0000256" key="2">
    <source>
        <dbReference type="PROSITE-ProRule" id="PRU00708"/>
    </source>
</evidence>
<dbReference type="InterPro" id="IPR002885">
    <property type="entry name" value="PPR_rpt"/>
</dbReference>
<accession>A0A843WFL4</accession>
<protein>
    <recommendedName>
        <fullName evidence="5">Pentatricopeptide repeat-containing protein</fullName>
    </recommendedName>
</protein>
<dbReference type="NCBIfam" id="TIGR00756">
    <property type="entry name" value="PPR"/>
    <property type="match status" value="4"/>
</dbReference>
<dbReference type="PANTHER" id="PTHR47926:SF356">
    <property type="entry name" value="(WILD MALAYSIAN BANANA) HYPOTHETICAL PROTEIN"/>
    <property type="match status" value="1"/>
</dbReference>
<dbReference type="EMBL" id="NMUH01003428">
    <property type="protein sequence ID" value="MQM05528.1"/>
    <property type="molecule type" value="Genomic_DNA"/>
</dbReference>
<dbReference type="PANTHER" id="PTHR47926">
    <property type="entry name" value="PENTATRICOPEPTIDE REPEAT-CONTAINING PROTEIN"/>
    <property type="match status" value="1"/>
</dbReference>
<feature type="repeat" description="PPR" evidence="2">
    <location>
        <begin position="389"/>
        <end position="423"/>
    </location>
</feature>
<name>A0A843WFL4_COLES</name>
<keyword evidence="4" id="KW-1185">Reference proteome</keyword>
<feature type="repeat" description="PPR" evidence="2">
    <location>
        <begin position="286"/>
        <end position="320"/>
    </location>
</feature>
<dbReference type="Gene3D" id="1.25.40.10">
    <property type="entry name" value="Tetratricopeptide repeat domain"/>
    <property type="match status" value="5"/>
</dbReference>
<dbReference type="InterPro" id="IPR011990">
    <property type="entry name" value="TPR-like_helical_dom_sf"/>
</dbReference>
<dbReference type="Proteomes" id="UP000652761">
    <property type="component" value="Unassembled WGS sequence"/>
</dbReference>
<feature type="repeat" description="PPR" evidence="2">
    <location>
        <begin position="185"/>
        <end position="219"/>
    </location>
</feature>
<reference evidence="3" key="1">
    <citation type="submission" date="2017-07" db="EMBL/GenBank/DDBJ databases">
        <title>Taro Niue Genome Assembly and Annotation.</title>
        <authorList>
            <person name="Atibalentja N."/>
            <person name="Keating K."/>
            <person name="Fields C.J."/>
        </authorList>
    </citation>
    <scope>NUCLEOTIDE SEQUENCE</scope>
    <source>
        <strain evidence="3">Niue_2</strain>
        <tissue evidence="3">Leaf</tissue>
    </source>
</reference>
<dbReference type="GO" id="GO:0009451">
    <property type="term" value="P:RNA modification"/>
    <property type="evidence" value="ECO:0007669"/>
    <property type="project" value="InterPro"/>
</dbReference>
<feature type="repeat" description="PPR" evidence="2">
    <location>
        <begin position="525"/>
        <end position="559"/>
    </location>
</feature>
<dbReference type="FunFam" id="1.25.40.10:FF:000381">
    <property type="entry name" value="Pentatricopeptide repeat-containing protein"/>
    <property type="match status" value="1"/>
</dbReference>
<sequence>MLSEFVAALAARLQKCAAAAEGTFSSVAVKGALRRTQQLHAVVVVSAPCPHSPFLNNNLIATYGRCGFPGEARRLFDVMPQRSVVSYNVLISVCCRDPVHAPSALRLLPAMASMEIRPTASTLSSLLQATSCLGGEKVGSMLHARVVVCGFLANVCVQTALLVMYSTLGRTDRARRMFGEMAARDTVAWNSMILAHVKNSEIHRGLLLFYGMLSEGLQPTNFTFSIVAKACSRSGDRCTGEATHALIVKAGSPDDVPLHNALLDMYASWGNLEAADSIFRWNRRRDLVSWNSMLAGYAEHGNVEKAVDLFVQLWASPEPLEPDEYTLAAIISATAALPAMKYGKPLHAQVVKCGLESSVFVGSTLLDMYFKNQEPCFARRHFSMITEKDVVLWTDMIAGHARAGEGETAMMYLNKMLEEGHALDGFSLSSSLISSADLAALKQGEIIHSVVVKTGYETEICVCGSLVDMYAKNGVLEAAASVFHRTVNPDLKCWNSMLGGHGHHGNAEQAFKLFEDMLEHGIEPDQVTFLSLLSACSHCGLVERGKLYWYKMFVAGFLPGPKHYTCMVSLLSKAGLLQEAEEFISSSPFVESFPELWRILLSSCVVFRDLHRGVHAANQVLTLDPDDGTTHVLLSNLYASVGRWDAVAEMRRKFRGLMLVKDPGLSWIEIGAMIHAFSAGDESHTLVDDARAVLQRLLGNLKGWEMSEADLT</sequence>
<evidence type="ECO:0000313" key="3">
    <source>
        <dbReference type="EMBL" id="MQM05528.1"/>
    </source>
</evidence>
<dbReference type="InterPro" id="IPR046960">
    <property type="entry name" value="PPR_At4g14850-like_plant"/>
</dbReference>
<dbReference type="FunFam" id="1.25.40.10:FF:000158">
    <property type="entry name" value="pentatricopeptide repeat-containing protein At2g33680"/>
    <property type="match status" value="1"/>
</dbReference>
<dbReference type="PROSITE" id="PS51375">
    <property type="entry name" value="PPR"/>
    <property type="match status" value="6"/>
</dbReference>
<dbReference type="AlphaFoldDB" id="A0A843WFL4"/>
<keyword evidence="1" id="KW-0677">Repeat</keyword>
<feature type="repeat" description="PPR" evidence="2">
    <location>
        <begin position="83"/>
        <end position="118"/>
    </location>
</feature>